<dbReference type="Proteomes" id="UP001143486">
    <property type="component" value="Unassembled WGS sequence"/>
</dbReference>
<dbReference type="EMBL" id="BSFE01000006">
    <property type="protein sequence ID" value="GLK52855.1"/>
    <property type="molecule type" value="Genomic_DNA"/>
</dbReference>
<sequence>MLVSLIASTCLAPVLEPVWRTDGLDAPESVIADGAGGFIVSNVNGEGAEANGAGYLARLDAQGRRIGPERWVTGLNAPKGLALSGGRLFVADIDTLVEIDPERGEVVARYPIEGAGFLNDVAAHEGRVLVSDSARSRIHVLEDGEVSLWLEDAALAGVNGLLPEDDRLLVTAMSNGEVLAIDWQTRAVTPLTGGLQNADGIAPAAPGGYMLSQWPGDLWHWVEGEAPVHLVERQDPPVLMNDLTVHGELVIIPHWQPGAVSAWRLSCSDGSG</sequence>
<reference evidence="1" key="2">
    <citation type="submission" date="2023-01" db="EMBL/GenBank/DDBJ databases">
        <authorList>
            <person name="Sun Q."/>
            <person name="Evtushenko L."/>
        </authorList>
    </citation>
    <scope>NUCLEOTIDE SEQUENCE</scope>
    <source>
        <strain evidence="1">VKM B-1513</strain>
    </source>
</reference>
<evidence type="ECO:0008006" key="3">
    <source>
        <dbReference type="Google" id="ProtNLM"/>
    </source>
</evidence>
<evidence type="ECO:0000313" key="2">
    <source>
        <dbReference type="Proteomes" id="UP001143486"/>
    </source>
</evidence>
<reference evidence="1" key="1">
    <citation type="journal article" date="2014" name="Int. J. Syst. Evol. Microbiol.">
        <title>Complete genome sequence of Corynebacterium casei LMG S-19264T (=DSM 44701T), isolated from a smear-ripened cheese.</title>
        <authorList>
            <consortium name="US DOE Joint Genome Institute (JGI-PGF)"/>
            <person name="Walter F."/>
            <person name="Albersmeier A."/>
            <person name="Kalinowski J."/>
            <person name="Ruckert C."/>
        </authorList>
    </citation>
    <scope>NUCLEOTIDE SEQUENCE</scope>
    <source>
        <strain evidence="1">VKM B-1513</strain>
    </source>
</reference>
<accession>A0A9W6MNP8</accession>
<comment type="caution">
    <text evidence="1">The sequence shown here is derived from an EMBL/GenBank/DDBJ whole genome shotgun (WGS) entry which is preliminary data.</text>
</comment>
<organism evidence="1 2">
    <name type="scientific">Maricaulis virginensis</name>
    <dbReference type="NCBI Taxonomy" id="144022"/>
    <lineage>
        <taxon>Bacteria</taxon>
        <taxon>Pseudomonadati</taxon>
        <taxon>Pseudomonadota</taxon>
        <taxon>Alphaproteobacteria</taxon>
        <taxon>Maricaulales</taxon>
        <taxon>Maricaulaceae</taxon>
        <taxon>Maricaulis</taxon>
    </lineage>
</organism>
<evidence type="ECO:0000313" key="1">
    <source>
        <dbReference type="EMBL" id="GLK52855.1"/>
    </source>
</evidence>
<dbReference type="AlphaFoldDB" id="A0A9W6MNP8"/>
<dbReference type="InterPro" id="IPR011042">
    <property type="entry name" value="6-blade_b-propeller_TolB-like"/>
</dbReference>
<dbReference type="Gene3D" id="2.120.10.30">
    <property type="entry name" value="TolB, C-terminal domain"/>
    <property type="match status" value="1"/>
</dbReference>
<keyword evidence="2" id="KW-1185">Reference proteome</keyword>
<dbReference type="SUPFAM" id="SSF63829">
    <property type="entry name" value="Calcium-dependent phosphotriesterase"/>
    <property type="match status" value="1"/>
</dbReference>
<dbReference type="RefSeq" id="WP_271187214.1">
    <property type="nucleotide sequence ID" value="NZ_BSFE01000006.1"/>
</dbReference>
<gene>
    <name evidence="1" type="ORF">GCM10017621_23630</name>
</gene>
<protein>
    <recommendedName>
        <fullName evidence="3">ATP/GTP-binding protein</fullName>
    </recommendedName>
</protein>
<proteinExistence type="predicted"/>
<name>A0A9W6MNP8_9PROT</name>